<dbReference type="GO" id="GO:0005576">
    <property type="term" value="C:extracellular region"/>
    <property type="evidence" value="ECO:0007669"/>
    <property type="project" value="UniProtKB-SubCell"/>
</dbReference>
<reference evidence="5" key="1">
    <citation type="journal article" date="2016" name="Ticks Tick Borne Dis.">
        <title>De novo assembly and annotation of the salivary gland transcriptome of Rhipicephalus appendiculatus male and female ticks during blood feeding.</title>
        <authorList>
            <person name="de Castro M.H."/>
            <person name="de Klerk D."/>
            <person name="Pienaar R."/>
            <person name="Latif A.A."/>
            <person name="Rees D.J."/>
            <person name="Mans B.J."/>
        </authorList>
    </citation>
    <scope>NUCLEOTIDE SEQUENCE</scope>
    <source>
        <tissue evidence="5">Salivary glands</tissue>
    </source>
</reference>
<dbReference type="PROSITE" id="PS51257">
    <property type="entry name" value="PROKAR_LIPOPROTEIN"/>
    <property type="match status" value="1"/>
</dbReference>
<proteinExistence type="predicted"/>
<dbReference type="InterPro" id="IPR029277">
    <property type="entry name" value="SVWC_dom"/>
</dbReference>
<organism evidence="5">
    <name type="scientific">Rhipicephalus appendiculatus</name>
    <name type="common">Brown ear tick</name>
    <dbReference type="NCBI Taxonomy" id="34631"/>
    <lineage>
        <taxon>Eukaryota</taxon>
        <taxon>Metazoa</taxon>
        <taxon>Ecdysozoa</taxon>
        <taxon>Arthropoda</taxon>
        <taxon>Chelicerata</taxon>
        <taxon>Arachnida</taxon>
        <taxon>Acari</taxon>
        <taxon>Parasitiformes</taxon>
        <taxon>Ixodida</taxon>
        <taxon>Ixodoidea</taxon>
        <taxon>Ixodidae</taxon>
        <taxon>Rhipicephalinae</taxon>
        <taxon>Rhipicephalus</taxon>
        <taxon>Rhipicephalus</taxon>
    </lineage>
</organism>
<feature type="domain" description="Single" evidence="4">
    <location>
        <begin position="36"/>
        <end position="100"/>
    </location>
</feature>
<feature type="signal peptide" evidence="3">
    <location>
        <begin position="1"/>
        <end position="23"/>
    </location>
</feature>
<protein>
    <submittedName>
        <fullName evidence="5">8.9 kDa family member</fullName>
    </submittedName>
</protein>
<evidence type="ECO:0000256" key="1">
    <source>
        <dbReference type="ARBA" id="ARBA00004613"/>
    </source>
</evidence>
<evidence type="ECO:0000313" key="5">
    <source>
        <dbReference type="EMBL" id="JAP85780.1"/>
    </source>
</evidence>
<dbReference type="Pfam" id="PF15430">
    <property type="entry name" value="SVWC"/>
    <property type="match status" value="1"/>
</dbReference>
<evidence type="ECO:0000256" key="3">
    <source>
        <dbReference type="SAM" id="SignalP"/>
    </source>
</evidence>
<sequence length="104" mass="11045">MKIIMKMLTVALALISLSVLVACHIRCPVRSVRGACWYDGRLYPAGSHVSSINPCAFITCSHTGQTLTITGCPGTAGGDEHPPGAAGVPLLFYPECCSRCPRIR</sequence>
<keyword evidence="2" id="KW-0964">Secreted</keyword>
<comment type="subcellular location">
    <subcellularLocation>
        <location evidence="1">Secreted</location>
    </subcellularLocation>
</comment>
<accession>A0A131Z4T9</accession>
<evidence type="ECO:0000256" key="2">
    <source>
        <dbReference type="ARBA" id="ARBA00022525"/>
    </source>
</evidence>
<dbReference type="SMART" id="SM01318">
    <property type="entry name" value="SVWC"/>
    <property type="match status" value="1"/>
</dbReference>
<feature type="chain" id="PRO_5007286710" evidence="3">
    <location>
        <begin position="24"/>
        <end position="104"/>
    </location>
</feature>
<dbReference type="EMBL" id="GEDV01002777">
    <property type="protein sequence ID" value="JAP85780.1"/>
    <property type="molecule type" value="Transcribed_RNA"/>
</dbReference>
<evidence type="ECO:0000259" key="4">
    <source>
        <dbReference type="SMART" id="SM01318"/>
    </source>
</evidence>
<name>A0A131Z4T9_RHIAP</name>
<dbReference type="AlphaFoldDB" id="A0A131Z4T9"/>
<dbReference type="SUPFAM" id="SSF57603">
    <property type="entry name" value="FnI-like domain"/>
    <property type="match status" value="1"/>
</dbReference>
<keyword evidence="3" id="KW-0732">Signal</keyword>